<dbReference type="EMBL" id="UYRT01105622">
    <property type="protein sequence ID" value="VDN44329.1"/>
    <property type="molecule type" value="Genomic_DNA"/>
</dbReference>
<reference evidence="5" key="1">
    <citation type="submission" date="2016-06" db="UniProtKB">
        <authorList>
            <consortium name="WormBaseParasite"/>
        </authorList>
    </citation>
    <scope>IDENTIFICATION</scope>
</reference>
<evidence type="ECO:0000313" key="3">
    <source>
        <dbReference type="EMBL" id="VDN44329.1"/>
    </source>
</evidence>
<dbReference type="WBParaSite" id="GPUH_0002556601-mRNA-1">
    <property type="protein sequence ID" value="GPUH_0002556601-mRNA-1"/>
    <property type="gene ID" value="GPUH_0002556601"/>
</dbReference>
<feature type="chain" id="PRO_5043139308" evidence="2">
    <location>
        <begin position="16"/>
        <end position="83"/>
    </location>
</feature>
<keyword evidence="2" id="KW-0732">Signal</keyword>
<evidence type="ECO:0000313" key="5">
    <source>
        <dbReference type="WBParaSite" id="GPUH_0002556601-mRNA-1"/>
    </source>
</evidence>
<dbReference type="AlphaFoldDB" id="A0A183EX45"/>
<evidence type="ECO:0000256" key="1">
    <source>
        <dbReference type="SAM" id="MobiDB-lite"/>
    </source>
</evidence>
<keyword evidence="4" id="KW-1185">Reference proteome</keyword>
<dbReference type="Proteomes" id="UP000271098">
    <property type="component" value="Unassembled WGS sequence"/>
</dbReference>
<sequence length="83" mass="8391">MILILFSMFFLLIAAQRDPPGYTLTPLKPWDPKNPAVSGGSSKGGAKGPRAPSSSSGSSSSGTKGSRSPLGSSGLAGRKTGRL</sequence>
<evidence type="ECO:0000313" key="4">
    <source>
        <dbReference type="Proteomes" id="UP000271098"/>
    </source>
</evidence>
<name>A0A183EX45_9BILA</name>
<reference evidence="3 4" key="2">
    <citation type="submission" date="2018-11" db="EMBL/GenBank/DDBJ databases">
        <authorList>
            <consortium name="Pathogen Informatics"/>
        </authorList>
    </citation>
    <scope>NUCLEOTIDE SEQUENCE [LARGE SCALE GENOMIC DNA]</scope>
</reference>
<feature type="compositionally biased region" description="Low complexity" evidence="1">
    <location>
        <begin position="48"/>
        <end position="68"/>
    </location>
</feature>
<gene>
    <name evidence="3" type="ORF">GPUH_LOCUS25537</name>
</gene>
<feature type="region of interest" description="Disordered" evidence="1">
    <location>
        <begin position="22"/>
        <end position="83"/>
    </location>
</feature>
<feature type="signal peptide" evidence="2">
    <location>
        <begin position="1"/>
        <end position="15"/>
    </location>
</feature>
<organism evidence="5">
    <name type="scientific">Gongylonema pulchrum</name>
    <dbReference type="NCBI Taxonomy" id="637853"/>
    <lineage>
        <taxon>Eukaryota</taxon>
        <taxon>Metazoa</taxon>
        <taxon>Ecdysozoa</taxon>
        <taxon>Nematoda</taxon>
        <taxon>Chromadorea</taxon>
        <taxon>Rhabditida</taxon>
        <taxon>Spirurina</taxon>
        <taxon>Spiruromorpha</taxon>
        <taxon>Spiruroidea</taxon>
        <taxon>Gongylonematidae</taxon>
        <taxon>Gongylonema</taxon>
    </lineage>
</organism>
<evidence type="ECO:0000256" key="2">
    <source>
        <dbReference type="SAM" id="SignalP"/>
    </source>
</evidence>
<proteinExistence type="predicted"/>
<accession>A0A183EX45</accession>
<protein>
    <submittedName>
        <fullName evidence="5">Secreted protein</fullName>
    </submittedName>
</protein>